<name>A0ABX3NWI6_9BACT</name>
<evidence type="ECO:0000313" key="2">
    <source>
        <dbReference type="Proteomes" id="UP000192277"/>
    </source>
</evidence>
<evidence type="ECO:0000313" key="1">
    <source>
        <dbReference type="EMBL" id="OQP48611.1"/>
    </source>
</evidence>
<gene>
    <name evidence="1" type="ORF">A4D02_07850</name>
</gene>
<reference evidence="1 2" key="1">
    <citation type="submission" date="2016-04" db="EMBL/GenBank/DDBJ databases">
        <authorList>
            <person name="Chen L."/>
            <person name="Zhuang W."/>
            <person name="Wang G."/>
        </authorList>
    </citation>
    <scope>NUCLEOTIDE SEQUENCE [LARGE SCALE GENOMIC DNA]</scope>
    <source>
        <strain evidence="2">GR20</strain>
    </source>
</reference>
<dbReference type="RefSeq" id="WP_014221821.1">
    <property type="nucleotide sequence ID" value="NZ_LWBO01000012.1"/>
</dbReference>
<sequence>MKKFVIVVFSIGCILYACKKDDNKSSDDTNAKVQLITSATWKYDTVALDTDHDGKPDTPIPGFVGAVQPCDKDNSITFKKDSTGVLDAGATKCNSSDPQTTAFRWWFKDNGATIYSPDPLFGSTFTGSFKVGDLSTTRLRILKDTTVSPYGTFTLVLDLKH</sequence>
<dbReference type="EMBL" id="LWBO01000012">
    <property type="protein sequence ID" value="OQP48611.1"/>
    <property type="molecule type" value="Genomic_DNA"/>
</dbReference>
<organism evidence="1 2">
    <name type="scientific">Niastella koreensis</name>
    <dbReference type="NCBI Taxonomy" id="354356"/>
    <lineage>
        <taxon>Bacteria</taxon>
        <taxon>Pseudomonadati</taxon>
        <taxon>Bacteroidota</taxon>
        <taxon>Chitinophagia</taxon>
        <taxon>Chitinophagales</taxon>
        <taxon>Chitinophagaceae</taxon>
        <taxon>Niastella</taxon>
    </lineage>
</organism>
<comment type="caution">
    <text evidence="1">The sequence shown here is derived from an EMBL/GenBank/DDBJ whole genome shotgun (WGS) entry which is preliminary data.</text>
</comment>
<protein>
    <recommendedName>
        <fullName evidence="3">Lipocalin-like domain-containing protein</fullName>
    </recommendedName>
</protein>
<accession>A0ABX3NWI6</accession>
<dbReference type="Proteomes" id="UP000192277">
    <property type="component" value="Unassembled WGS sequence"/>
</dbReference>
<dbReference type="PROSITE" id="PS51257">
    <property type="entry name" value="PROKAR_LIPOPROTEIN"/>
    <property type="match status" value="1"/>
</dbReference>
<evidence type="ECO:0008006" key="3">
    <source>
        <dbReference type="Google" id="ProtNLM"/>
    </source>
</evidence>
<keyword evidence="2" id="KW-1185">Reference proteome</keyword>
<proteinExistence type="predicted"/>